<dbReference type="InterPro" id="IPR053196">
    <property type="entry name" value="Lipoprotein_YbaY-like"/>
</dbReference>
<accession>A0A7T6ARB2</accession>
<dbReference type="PANTHER" id="PTHR38013">
    <property type="entry name" value="GLYCOPROTEIN/POLYSACCHARIDE METABOLISM"/>
    <property type="match status" value="1"/>
</dbReference>
<evidence type="ECO:0000259" key="3">
    <source>
        <dbReference type="Pfam" id="PF17185"/>
    </source>
</evidence>
<reference evidence="4 5" key="1">
    <citation type="submission" date="2020-05" db="EMBL/GenBank/DDBJ databases">
        <title>Complete genome of Desulfobulbus oligotrophicus.</title>
        <authorList>
            <person name="Podar M."/>
        </authorList>
    </citation>
    <scope>NUCLEOTIDE SEQUENCE [LARGE SCALE GENOMIC DNA]</scope>
    <source>
        <strain evidence="4 5">Prop6</strain>
    </source>
</reference>
<name>A0A7T6ARB2_9BACT</name>
<evidence type="ECO:0000313" key="4">
    <source>
        <dbReference type="EMBL" id="QQG66621.1"/>
    </source>
</evidence>
<dbReference type="AlphaFoldDB" id="A0A7T6ARB2"/>
<feature type="domain" description="DUF306" evidence="2">
    <location>
        <begin position="364"/>
        <end position="473"/>
    </location>
</feature>
<keyword evidence="1" id="KW-0812">Transmembrane</keyword>
<keyword evidence="1" id="KW-0472">Membrane</keyword>
<proteinExistence type="predicted"/>
<dbReference type="Proteomes" id="UP000596092">
    <property type="component" value="Chromosome"/>
</dbReference>
<dbReference type="Gene3D" id="2.40.128.270">
    <property type="match status" value="1"/>
</dbReference>
<dbReference type="InterPro" id="IPR005184">
    <property type="entry name" value="DUF306_Meta_HslJ"/>
</dbReference>
<dbReference type="RefSeq" id="WP_199262905.1">
    <property type="nucleotide sequence ID" value="NZ_CP054140.1"/>
</dbReference>
<dbReference type="Pfam" id="PF03724">
    <property type="entry name" value="META"/>
    <property type="match status" value="1"/>
</dbReference>
<dbReference type="InterPro" id="IPR033450">
    <property type="entry name" value="NlpE_C"/>
</dbReference>
<evidence type="ECO:0000259" key="2">
    <source>
        <dbReference type="Pfam" id="PF03724"/>
    </source>
</evidence>
<protein>
    <submittedName>
        <fullName evidence="4">META domain-containing protein</fullName>
    </submittedName>
</protein>
<evidence type="ECO:0000256" key="1">
    <source>
        <dbReference type="SAM" id="Phobius"/>
    </source>
</evidence>
<dbReference type="InterPro" id="IPR038139">
    <property type="entry name" value="NlpE_C_sf"/>
</dbReference>
<dbReference type="PANTHER" id="PTHR38013:SF1">
    <property type="entry name" value="GLYCOPROTEIN_POLYSACCHARIDE METABOLISM"/>
    <property type="match status" value="1"/>
</dbReference>
<gene>
    <name evidence="4" type="ORF">HP555_12455</name>
</gene>
<feature type="domain" description="NlpE C-terminal OB" evidence="3">
    <location>
        <begin position="270"/>
        <end position="357"/>
    </location>
</feature>
<keyword evidence="5" id="KW-1185">Reference proteome</keyword>
<dbReference type="EMBL" id="CP054140">
    <property type="protein sequence ID" value="QQG66621.1"/>
    <property type="molecule type" value="Genomic_DNA"/>
</dbReference>
<dbReference type="Pfam" id="PF09619">
    <property type="entry name" value="YscW"/>
    <property type="match status" value="1"/>
</dbReference>
<dbReference type="InterPro" id="IPR039366">
    <property type="entry name" value="Pilotin"/>
</dbReference>
<evidence type="ECO:0000313" key="5">
    <source>
        <dbReference type="Proteomes" id="UP000596092"/>
    </source>
</evidence>
<dbReference type="Gene3D" id="2.40.50.540">
    <property type="match status" value="1"/>
</dbReference>
<dbReference type="InterPro" id="IPR038670">
    <property type="entry name" value="HslJ-like_sf"/>
</dbReference>
<dbReference type="Pfam" id="PF17185">
    <property type="entry name" value="NlpE_C"/>
    <property type="match status" value="1"/>
</dbReference>
<keyword evidence="1" id="KW-1133">Transmembrane helix</keyword>
<organism evidence="4 5">
    <name type="scientific">Desulfobulbus oligotrophicus</name>
    <dbReference type="NCBI Taxonomy" id="1909699"/>
    <lineage>
        <taxon>Bacteria</taxon>
        <taxon>Pseudomonadati</taxon>
        <taxon>Thermodesulfobacteriota</taxon>
        <taxon>Desulfobulbia</taxon>
        <taxon>Desulfobulbales</taxon>
        <taxon>Desulfobulbaceae</taxon>
        <taxon>Desulfobulbus</taxon>
    </lineage>
</organism>
<sequence>MGDQACSGWKQQMICSVCGKVVAWMLVVAGLLFSSVACAGTLQGTATYRERIALPVDAVFTVELLQEASRADAPAAVLGRSKLEPAGQPPFRFTIAYDDTAVQPERTCTVRAAVTHQGQVLFAAEAIYRPLNSHNEPLDMLLVSVQDKPHAESKVEGIGLLPASYEGEFTVAGKRTTMHLDLLPDGRYQLRSIDSGRTVPGGTDNIGRWTFDRNNHLVLRGSNDLPLFFSVVEDGSTVQRLEAPGKVVDPSTDDRLTRLLFYRPIDPRLELTGMFIYMADAAVITLCADGRRLPVAMEGDYRSLEVAYLKTGPQAGEPLLVSLEGLITLRPSMEESLPPQPTLVVQRFISVRPQESCGSTAVDSALRGIHWKLVRLGDSPVAVAEHQAAPYLFFAVDALHVSGSGGCNGLAGNFELQGDRLRFDQMAITMKACADGMEQERSFVETLAKVQRYRIRGSHLELLDAEGTVRAQLEASE</sequence>
<dbReference type="KEGG" id="dog:HP555_12455"/>
<feature type="transmembrane region" description="Helical" evidence="1">
    <location>
        <begin position="21"/>
        <end position="42"/>
    </location>
</feature>